<organism evidence="2 4">
    <name type="scientific">Phytophthora infestans</name>
    <name type="common">Potato late blight agent</name>
    <name type="synonym">Botrytis infestans</name>
    <dbReference type="NCBI Taxonomy" id="4787"/>
    <lineage>
        <taxon>Eukaryota</taxon>
        <taxon>Sar</taxon>
        <taxon>Stramenopiles</taxon>
        <taxon>Oomycota</taxon>
        <taxon>Peronosporomycetes</taxon>
        <taxon>Peronosporales</taxon>
        <taxon>Peronosporaceae</taxon>
        <taxon>Phytophthora</taxon>
    </lineage>
</organism>
<name>A0A833SD43_PHYIN</name>
<protein>
    <recommendedName>
        <fullName evidence="5">RxLR effector protein</fullName>
    </recommendedName>
</protein>
<dbReference type="AlphaFoldDB" id="A0A833SD43"/>
<keyword evidence="1" id="KW-0732">Signal</keyword>
<evidence type="ECO:0000256" key="1">
    <source>
        <dbReference type="SAM" id="SignalP"/>
    </source>
</evidence>
<evidence type="ECO:0000313" key="4">
    <source>
        <dbReference type="Proteomes" id="UP000602510"/>
    </source>
</evidence>
<evidence type="ECO:0008006" key="5">
    <source>
        <dbReference type="Google" id="ProtNLM"/>
    </source>
</evidence>
<dbReference type="Proteomes" id="UP000704712">
    <property type="component" value="Unassembled WGS sequence"/>
</dbReference>
<feature type="chain" id="PRO_5036239593" description="RxLR effector protein" evidence="1">
    <location>
        <begin position="24"/>
        <end position="162"/>
    </location>
</feature>
<evidence type="ECO:0000313" key="2">
    <source>
        <dbReference type="EMBL" id="KAF4031838.1"/>
    </source>
</evidence>
<dbReference type="Proteomes" id="UP000602510">
    <property type="component" value="Unassembled WGS sequence"/>
</dbReference>
<proteinExistence type="predicted"/>
<sequence>MRCLFYAVFVVALVHLNALTAYSDNSEKFSLNNPALPSVETTSVEEPSRLLRVGDEVDDALKSVSASKQVRKLRANRLAEKLKSTATAKKLLATAKKTSSSLKKVPGVKSVQKRILYNRLSRWAKQGKRPEDLKKAGKFKNNDEFAAYQVILNMAKRKKAAP</sequence>
<dbReference type="EMBL" id="WSZM01000536">
    <property type="protein sequence ID" value="KAF4031838.1"/>
    <property type="molecule type" value="Genomic_DNA"/>
</dbReference>
<gene>
    <name evidence="2" type="ORF">GN244_ATG16354</name>
    <name evidence="3" type="ORF">GN958_ATG04119</name>
</gene>
<dbReference type="EMBL" id="JAACNO010000569">
    <property type="protein sequence ID" value="KAF4146706.1"/>
    <property type="molecule type" value="Genomic_DNA"/>
</dbReference>
<evidence type="ECO:0000313" key="3">
    <source>
        <dbReference type="EMBL" id="KAF4146706.1"/>
    </source>
</evidence>
<keyword evidence="4" id="KW-1185">Reference proteome</keyword>
<comment type="caution">
    <text evidence="2">The sequence shown here is derived from an EMBL/GenBank/DDBJ whole genome shotgun (WGS) entry which is preliminary data.</text>
</comment>
<accession>A0A833SD43</accession>
<feature type="signal peptide" evidence="1">
    <location>
        <begin position="1"/>
        <end position="23"/>
    </location>
</feature>
<reference evidence="2" key="1">
    <citation type="submission" date="2020-04" db="EMBL/GenBank/DDBJ databases">
        <title>Hybrid Assembly of Korean Phytophthora infestans isolates.</title>
        <authorList>
            <person name="Prokchorchik M."/>
            <person name="Lee Y."/>
            <person name="Seo J."/>
            <person name="Cho J.-H."/>
            <person name="Park Y.-E."/>
            <person name="Jang D.-C."/>
            <person name="Im J.-S."/>
            <person name="Choi J.-G."/>
            <person name="Park H.-J."/>
            <person name="Lee G.-B."/>
            <person name="Lee Y.-G."/>
            <person name="Hong S.-Y."/>
            <person name="Cho K."/>
            <person name="Sohn K.H."/>
        </authorList>
    </citation>
    <scope>NUCLEOTIDE SEQUENCE</scope>
    <source>
        <strain evidence="2">KR_1_A1</strain>
        <strain evidence="3">KR_2_A2</strain>
    </source>
</reference>